<dbReference type="SUPFAM" id="SSF54611">
    <property type="entry name" value="SecB-like"/>
    <property type="match status" value="1"/>
</dbReference>
<dbReference type="InterPro" id="IPR009530">
    <property type="entry name" value="DUF1149"/>
</dbReference>
<dbReference type="InterPro" id="IPR035958">
    <property type="entry name" value="SecB-like_sf"/>
</dbReference>
<dbReference type="PIRSF" id="PIRSF031568">
    <property type="entry name" value="UCP031568"/>
    <property type="match status" value="1"/>
</dbReference>
<organism evidence="1 2">
    <name type="scientific">Streptococcus equinus ATCC 9812</name>
    <dbReference type="NCBI Taxonomy" id="525379"/>
    <lineage>
        <taxon>Bacteria</taxon>
        <taxon>Bacillati</taxon>
        <taxon>Bacillota</taxon>
        <taxon>Bacilli</taxon>
        <taxon>Lactobacillales</taxon>
        <taxon>Streptococcaceae</taxon>
        <taxon>Streptococcus</taxon>
    </lineage>
</organism>
<name>E8JNT9_STREI</name>
<gene>
    <name evidence="1" type="ORF">HMPREF0819_0662</name>
</gene>
<dbReference type="eggNOG" id="COG4835">
    <property type="taxonomic scope" value="Bacteria"/>
</dbReference>
<dbReference type="Pfam" id="PF06619">
    <property type="entry name" value="DUF1149"/>
    <property type="match status" value="1"/>
</dbReference>
<dbReference type="EMBL" id="AEVB01000020">
    <property type="protein sequence ID" value="EFW89099.1"/>
    <property type="molecule type" value="Genomic_DNA"/>
</dbReference>
<sequence>MYKEEISMELVREKEFVNQYHYDARNLEWEKENGTPKTNFEVTFQLVKKDTDNNQTTIVSVLQFMVVKQEFVISGVVSQMVHIQNRIVNEPSEFTKDEVEYLAAPLLDIVQRLTYEVTEIALDRPGVKLEFRN</sequence>
<protein>
    <submittedName>
        <fullName evidence="1">Uncharacterized protein</fullName>
    </submittedName>
</protein>
<accession>E8JNT9</accession>
<evidence type="ECO:0000313" key="1">
    <source>
        <dbReference type="EMBL" id="EFW89099.1"/>
    </source>
</evidence>
<dbReference type="Gene3D" id="3.10.420.10">
    <property type="entry name" value="SecB-like"/>
    <property type="match status" value="1"/>
</dbReference>
<dbReference type="Proteomes" id="UP000005699">
    <property type="component" value="Unassembled WGS sequence"/>
</dbReference>
<evidence type="ECO:0000313" key="2">
    <source>
        <dbReference type="Proteomes" id="UP000005699"/>
    </source>
</evidence>
<dbReference type="AlphaFoldDB" id="E8JNT9"/>
<dbReference type="HOGENOM" id="CLU_141069_0_0_9"/>
<comment type="caution">
    <text evidence="1">The sequence shown here is derived from an EMBL/GenBank/DDBJ whole genome shotgun (WGS) entry which is preliminary data.</text>
</comment>
<reference evidence="1 2" key="1">
    <citation type="submission" date="2010-12" db="EMBL/GenBank/DDBJ databases">
        <authorList>
            <person name="Muzny D."/>
            <person name="Qin X."/>
            <person name="Deng J."/>
            <person name="Jiang H."/>
            <person name="Liu Y."/>
            <person name="Qu J."/>
            <person name="Song X.-Z."/>
            <person name="Zhang L."/>
            <person name="Thornton R."/>
            <person name="Coyle M."/>
            <person name="Francisco L."/>
            <person name="Jackson L."/>
            <person name="Javaid M."/>
            <person name="Korchina V."/>
            <person name="Kovar C."/>
            <person name="Mata R."/>
            <person name="Mathew T."/>
            <person name="Ngo R."/>
            <person name="Nguyen L."/>
            <person name="Nguyen N."/>
            <person name="Okwuonu G."/>
            <person name="Ongeri F."/>
            <person name="Pham C."/>
            <person name="Simmons D."/>
            <person name="Wilczek-Boney K."/>
            <person name="Hale W."/>
            <person name="Jakkamsetti A."/>
            <person name="Pham P."/>
            <person name="Ruth R."/>
            <person name="San Lucas F."/>
            <person name="Warren J."/>
            <person name="Zhang J."/>
            <person name="Zhao Z."/>
            <person name="Zhou C."/>
            <person name="Zhu D."/>
            <person name="Lee S."/>
            <person name="Bess C."/>
            <person name="Blankenburg K."/>
            <person name="Forbes L."/>
            <person name="Fu Q."/>
            <person name="Gubbala S."/>
            <person name="Hirani K."/>
            <person name="Jayaseelan J.C."/>
            <person name="Lara F."/>
            <person name="Munidasa M."/>
            <person name="Palculict T."/>
            <person name="Patil S."/>
            <person name="Pu L.-L."/>
            <person name="Saada N."/>
            <person name="Tang L."/>
            <person name="Weissenberger G."/>
            <person name="Zhu Y."/>
            <person name="Hemphill L."/>
            <person name="Shang Y."/>
            <person name="Youmans B."/>
            <person name="Ayvaz T."/>
            <person name="Ross M."/>
            <person name="Santibanez J."/>
            <person name="Aqrawi P."/>
            <person name="Gross S."/>
            <person name="Joshi V."/>
            <person name="Fowler G."/>
            <person name="Nazareth L."/>
            <person name="Reid J."/>
            <person name="Worley K."/>
            <person name="Petrosino J."/>
            <person name="Highlander S."/>
            <person name="Gibbs R."/>
        </authorList>
    </citation>
    <scope>NUCLEOTIDE SEQUENCE [LARGE SCALE GENOMIC DNA]</scope>
    <source>
        <strain evidence="1 2">ATCC 9812</strain>
    </source>
</reference>
<proteinExistence type="predicted"/>